<protein>
    <submittedName>
        <fullName evidence="1">Uncharacterized protein</fullName>
    </submittedName>
</protein>
<dbReference type="Proteomes" id="UP001162992">
    <property type="component" value="Chromosome 20"/>
</dbReference>
<dbReference type="EMBL" id="CM055111">
    <property type="protein sequence ID" value="KAJ7518898.1"/>
    <property type="molecule type" value="Genomic_DNA"/>
</dbReference>
<evidence type="ECO:0000313" key="2">
    <source>
        <dbReference type="Proteomes" id="UP001162992"/>
    </source>
</evidence>
<reference evidence="2" key="1">
    <citation type="journal article" date="2024" name="Proc. Natl. Acad. Sci. U.S.A.">
        <title>Extraordinary preservation of gene collinearity over three hundred million years revealed in homosporous lycophytes.</title>
        <authorList>
            <person name="Li C."/>
            <person name="Wickell D."/>
            <person name="Kuo L.Y."/>
            <person name="Chen X."/>
            <person name="Nie B."/>
            <person name="Liao X."/>
            <person name="Peng D."/>
            <person name="Ji J."/>
            <person name="Jenkins J."/>
            <person name="Williams M."/>
            <person name="Shu S."/>
            <person name="Plott C."/>
            <person name="Barry K."/>
            <person name="Rajasekar S."/>
            <person name="Grimwood J."/>
            <person name="Han X."/>
            <person name="Sun S."/>
            <person name="Hou Z."/>
            <person name="He W."/>
            <person name="Dai G."/>
            <person name="Sun C."/>
            <person name="Schmutz J."/>
            <person name="Leebens-Mack J.H."/>
            <person name="Li F.W."/>
            <person name="Wang L."/>
        </authorList>
    </citation>
    <scope>NUCLEOTIDE SEQUENCE [LARGE SCALE GENOMIC DNA]</scope>
    <source>
        <strain evidence="2">cv. PW_Plant_1</strain>
    </source>
</reference>
<accession>A0ACC2AMV2</accession>
<keyword evidence="2" id="KW-1185">Reference proteome</keyword>
<evidence type="ECO:0000313" key="1">
    <source>
        <dbReference type="EMBL" id="KAJ7518898.1"/>
    </source>
</evidence>
<comment type="caution">
    <text evidence="1">The sequence shown here is derived from an EMBL/GenBank/DDBJ whole genome shotgun (WGS) entry which is preliminary data.</text>
</comment>
<gene>
    <name evidence="1" type="ORF">O6H91_20G014200</name>
</gene>
<name>A0ACC2AMV2_DIPCM</name>
<sequence>MPFHPFPSLFSLSPSLLLLLLLLRLLFRHRSLRSCVFARCLGDGGVQRLELSGPVGVGSGARVLLLKHPEPVVL</sequence>
<organism evidence="1 2">
    <name type="scientific">Diphasiastrum complanatum</name>
    <name type="common">Issler's clubmoss</name>
    <name type="synonym">Lycopodium complanatum</name>
    <dbReference type="NCBI Taxonomy" id="34168"/>
    <lineage>
        <taxon>Eukaryota</taxon>
        <taxon>Viridiplantae</taxon>
        <taxon>Streptophyta</taxon>
        <taxon>Embryophyta</taxon>
        <taxon>Tracheophyta</taxon>
        <taxon>Lycopodiopsida</taxon>
        <taxon>Lycopodiales</taxon>
        <taxon>Lycopodiaceae</taxon>
        <taxon>Lycopodioideae</taxon>
        <taxon>Diphasiastrum</taxon>
    </lineage>
</organism>
<proteinExistence type="predicted"/>